<proteinExistence type="predicted"/>
<evidence type="ECO:0000313" key="1">
    <source>
        <dbReference type="EMBL" id="QJD82882.1"/>
    </source>
</evidence>
<name>A0A7Z2ZLB6_9BACL</name>
<keyword evidence="2" id="KW-1185">Reference proteome</keyword>
<dbReference type="EMBL" id="CP051680">
    <property type="protein sequence ID" value="QJD82882.1"/>
    <property type="molecule type" value="Genomic_DNA"/>
</dbReference>
<sequence>MTSCVKVKRHSSSEPPRTLKCKKEKIKKTVHPSGVTQVVELLNVINTQLIGINNNINTDFNNLSSVISNGNSNLNANMVNSISALNASLKNSIAANTNTIISNMNTVTASNCTVKEIGSFENFTIPCGKSEVIFENLSTADIQKVFISAASNQNWYDPCQAVLVVVTSSGTIIERALPPKMPPNFFPRKFISSSIISAAFPFDATFLDRIQAVVDSAAVSSK</sequence>
<dbReference type="Proteomes" id="UP000502248">
    <property type="component" value="Chromosome"/>
</dbReference>
<organism evidence="1 2">
    <name type="scientific">Cohnella herbarum</name>
    <dbReference type="NCBI Taxonomy" id="2728023"/>
    <lineage>
        <taxon>Bacteria</taxon>
        <taxon>Bacillati</taxon>
        <taxon>Bacillota</taxon>
        <taxon>Bacilli</taxon>
        <taxon>Bacillales</taxon>
        <taxon>Paenibacillaceae</taxon>
        <taxon>Cohnella</taxon>
    </lineage>
</organism>
<dbReference type="RefSeq" id="WP_169279178.1">
    <property type="nucleotide sequence ID" value="NZ_CP051680.1"/>
</dbReference>
<dbReference type="KEGG" id="cheb:HH215_06595"/>
<gene>
    <name evidence="1" type="ORF">HH215_06595</name>
</gene>
<accession>A0A7Z2ZLB6</accession>
<protein>
    <submittedName>
        <fullName evidence="1">Uncharacterized protein</fullName>
    </submittedName>
</protein>
<evidence type="ECO:0000313" key="2">
    <source>
        <dbReference type="Proteomes" id="UP000502248"/>
    </source>
</evidence>
<reference evidence="1 2" key="1">
    <citation type="submission" date="2020-04" db="EMBL/GenBank/DDBJ databases">
        <title>Genome sequencing of novel species.</title>
        <authorList>
            <person name="Heo J."/>
            <person name="Kim S.-J."/>
            <person name="Kim J.-S."/>
            <person name="Hong S.-B."/>
            <person name="Kwon S.-W."/>
        </authorList>
    </citation>
    <scope>NUCLEOTIDE SEQUENCE [LARGE SCALE GENOMIC DNA]</scope>
    <source>
        <strain evidence="1 2">MFER-1</strain>
    </source>
</reference>
<dbReference type="AlphaFoldDB" id="A0A7Z2ZLB6"/>